<dbReference type="EMBL" id="FRAF01000014">
    <property type="protein sequence ID" value="SHK47931.1"/>
    <property type="molecule type" value="Genomic_DNA"/>
</dbReference>
<dbReference type="GO" id="GO:0005524">
    <property type="term" value="F:ATP binding"/>
    <property type="evidence" value="ECO:0007669"/>
    <property type="project" value="UniProtKB-KW"/>
</dbReference>
<proteinExistence type="predicted"/>
<keyword evidence="6" id="KW-1185">Reference proteome</keyword>
<dbReference type="InterPro" id="IPR050093">
    <property type="entry name" value="ABC_SmlMolc_Importer"/>
</dbReference>
<evidence type="ECO:0000259" key="4">
    <source>
        <dbReference type="PROSITE" id="PS50893"/>
    </source>
</evidence>
<dbReference type="OrthoDB" id="9802264at2"/>
<dbReference type="PROSITE" id="PS50893">
    <property type="entry name" value="ABC_TRANSPORTER_2"/>
    <property type="match status" value="1"/>
</dbReference>
<dbReference type="SMART" id="SM00382">
    <property type="entry name" value="AAA"/>
    <property type="match status" value="1"/>
</dbReference>
<dbReference type="InterPro" id="IPR003593">
    <property type="entry name" value="AAA+_ATPase"/>
</dbReference>
<dbReference type="Gene3D" id="3.40.50.300">
    <property type="entry name" value="P-loop containing nucleotide triphosphate hydrolases"/>
    <property type="match status" value="1"/>
</dbReference>
<dbReference type="AlphaFoldDB" id="A0A1M6ST75"/>
<dbReference type="PANTHER" id="PTHR42781:SF4">
    <property type="entry name" value="SPERMIDINE_PUTRESCINE IMPORT ATP-BINDING PROTEIN POTA"/>
    <property type="match status" value="1"/>
</dbReference>
<evidence type="ECO:0000313" key="5">
    <source>
        <dbReference type="EMBL" id="SHK47931.1"/>
    </source>
</evidence>
<organism evidence="5 6">
    <name type="scientific">Alicyclobacillus tolerans</name>
    <dbReference type="NCBI Taxonomy" id="90970"/>
    <lineage>
        <taxon>Bacteria</taxon>
        <taxon>Bacillati</taxon>
        <taxon>Bacillota</taxon>
        <taxon>Bacilli</taxon>
        <taxon>Bacillales</taxon>
        <taxon>Alicyclobacillaceae</taxon>
        <taxon>Alicyclobacillus</taxon>
    </lineage>
</organism>
<dbReference type="InterPro" id="IPR003439">
    <property type="entry name" value="ABC_transporter-like_ATP-bd"/>
</dbReference>
<evidence type="ECO:0000313" key="6">
    <source>
        <dbReference type="Proteomes" id="UP000184016"/>
    </source>
</evidence>
<reference evidence="6" key="1">
    <citation type="submission" date="2016-11" db="EMBL/GenBank/DDBJ databases">
        <authorList>
            <person name="Varghese N."/>
            <person name="Submissions S."/>
        </authorList>
    </citation>
    <scope>NUCLEOTIDE SEQUENCE [LARGE SCALE GENOMIC DNA]</scope>
    <source>
        <strain evidence="6">USBA-503</strain>
    </source>
</reference>
<keyword evidence="1" id="KW-0813">Transport</keyword>
<accession>A0A1M6ST75</accession>
<evidence type="ECO:0000256" key="1">
    <source>
        <dbReference type="ARBA" id="ARBA00022448"/>
    </source>
</evidence>
<dbReference type="GO" id="GO:0016887">
    <property type="term" value="F:ATP hydrolysis activity"/>
    <property type="evidence" value="ECO:0007669"/>
    <property type="project" value="InterPro"/>
</dbReference>
<feature type="domain" description="ABC transporter" evidence="4">
    <location>
        <begin position="2"/>
        <end position="232"/>
    </location>
</feature>
<evidence type="ECO:0000256" key="2">
    <source>
        <dbReference type="ARBA" id="ARBA00022741"/>
    </source>
</evidence>
<protein>
    <submittedName>
        <fullName evidence="5">ABC-type Fe3+/spermidine/putrescine transport systems, ATPase components</fullName>
    </submittedName>
</protein>
<dbReference type="InterPro" id="IPR027417">
    <property type="entry name" value="P-loop_NTPase"/>
</dbReference>
<keyword evidence="3" id="KW-0067">ATP-binding</keyword>
<sequence length="345" mass="39188">MIELSCKLPRHTFTLDIRLQIESGTVYSLFGPSAAGKSSTLHVMAGFENRMQQAYFSVDGQVLLQVGGKKTINVPSWQRNIILIEQGSLLFPHLTVKQNIYYAVNRHHQDELEKWIEEFGLAPYLDAKPKQLSGGLVQRAVLVRAFAKRPRMLLLDEAFSALDGPLRRTLQGAVMDLQKELGTTIIMVTHQLSEAQRMSDRLGILHNGKLLQEGTPEELMLHPHSWQTAKLLGYTHLLEDIRGQKFALHPNRVLLGNHPHLGPVLQGRIQRRFWYEGECRVTIKLMDRSVYPDDSNVEISVPIDTDIQPGEIQPFTTVHPPYFSHEFLISENILHIPESLGQGFR</sequence>
<evidence type="ECO:0000256" key="3">
    <source>
        <dbReference type="ARBA" id="ARBA00022840"/>
    </source>
</evidence>
<dbReference type="PANTHER" id="PTHR42781">
    <property type="entry name" value="SPERMIDINE/PUTRESCINE IMPORT ATP-BINDING PROTEIN POTA"/>
    <property type="match status" value="1"/>
</dbReference>
<dbReference type="Proteomes" id="UP000184016">
    <property type="component" value="Unassembled WGS sequence"/>
</dbReference>
<dbReference type="RefSeq" id="WP_072874342.1">
    <property type="nucleotide sequence ID" value="NZ_FRAF01000014.1"/>
</dbReference>
<gene>
    <name evidence="5" type="ORF">SAMN05443507_11483</name>
</gene>
<keyword evidence="2" id="KW-0547">Nucleotide-binding</keyword>
<dbReference type="STRING" id="1830138.SAMN05443507_11483"/>
<name>A0A1M6ST75_9BACL</name>
<dbReference type="SUPFAM" id="SSF52540">
    <property type="entry name" value="P-loop containing nucleoside triphosphate hydrolases"/>
    <property type="match status" value="1"/>
</dbReference>
<dbReference type="Pfam" id="PF00005">
    <property type="entry name" value="ABC_tran"/>
    <property type="match status" value="1"/>
</dbReference>